<accession>I4YYR4</accession>
<dbReference type="PATRIC" id="fig|864069.3.peg.1750"/>
<reference evidence="5 6" key="1">
    <citation type="submission" date="2012-02" db="EMBL/GenBank/DDBJ databases">
        <title>Improved High-Quality Draft sequence of Microvirga sp. WSM3557.</title>
        <authorList>
            <consortium name="US DOE Joint Genome Institute"/>
            <person name="Lucas S."/>
            <person name="Han J."/>
            <person name="Lapidus A."/>
            <person name="Cheng J.-F."/>
            <person name="Goodwin L."/>
            <person name="Pitluck S."/>
            <person name="Peters L."/>
            <person name="Zhang X."/>
            <person name="Detter J.C."/>
            <person name="Han C."/>
            <person name="Tapia R."/>
            <person name="Land M."/>
            <person name="Hauser L."/>
            <person name="Kyrpides N."/>
            <person name="Ivanova N."/>
            <person name="Pagani I."/>
            <person name="Brau L."/>
            <person name="Yates R."/>
            <person name="O'Hara G."/>
            <person name="Rui T."/>
            <person name="Howieson J."/>
            <person name="Reeve W."/>
            <person name="Woyke T."/>
        </authorList>
    </citation>
    <scope>NUCLEOTIDE SEQUENCE [LARGE SCALE GENOMIC DNA]</scope>
    <source>
        <strain evidence="5 6">WSM3557</strain>
    </source>
</reference>
<dbReference type="Gene3D" id="2.60.120.600">
    <property type="entry name" value="Domain of unknown function DUF1214, C-terminal domain"/>
    <property type="match status" value="1"/>
</dbReference>
<keyword evidence="1" id="KW-0732">Signal</keyword>
<sequence length="660" mass="71671" precursor="true">MTHSRLARITAAALMATALTSLGTGPAWAQLAEASPTLSAASLKEQEAFAIAKDAYVYGYPLVTMEMTRRVITNVAEPTGTRTPMGQLVSLREYPTAAYRDVTAPNADTLYTSGFIDVGQEPYVLSLPDMNGRYYLFPMLSGWTDIIADPGKRTSGTGPQTYAVTGPGWKGALPDGVREIKSPTDLVWILGRIYSTGTPEDYKAVWGLQDQIKLVPLSAYGKPYTPPSGKVDPNIDMKTAVRKQVNRMEPGPYFNLLAQLMKDNPPPAEDAPMLARMAKIGIVPGRAFDTGQLDPEIAKGVERAHRAGWEEIAGGIRDMGSIQNGWMVATSLGRYGTDYGKRATVAAFGLGANLPQDAVYPTTSVDSAGRKLTGNQKYVIHFDKGQLPPVDGFWSLTMYDANFFFVANPLNRYTLSQRHQLTPNPDGSVDLYLQNESPGSGKEANWLPAPTGDMNLMLRLYWPKETSPSILNGTWKPPKVERAEERLTAADQNKLASTPTSAAIPATTGSAGMGPVAGSSTVGVAVVDVRTLYSGYSVKNQILGREIYNDNGERVGHVTDLIVAPDKVATYAIVGTGGLLDLGEHLTAVPVSQFTLKDGEIVLPNATRQSLEAMPRFVRGQQRLKHRTQKREPVSCVERCEMRRHKRTASDMGSISRPML</sequence>
<evidence type="ECO:0000313" key="5">
    <source>
        <dbReference type="EMBL" id="EIM29106.1"/>
    </source>
</evidence>
<keyword evidence="6" id="KW-1185">Reference proteome</keyword>
<evidence type="ECO:0000259" key="2">
    <source>
        <dbReference type="Pfam" id="PF05239"/>
    </source>
</evidence>
<dbReference type="PANTHER" id="PTHR36509">
    <property type="entry name" value="BLL3101 PROTEIN"/>
    <property type="match status" value="1"/>
</dbReference>
<dbReference type="AlphaFoldDB" id="I4YYR4"/>
<dbReference type="Gene3D" id="1.10.3360.10">
    <property type="entry name" value="VPA0735-like domain"/>
    <property type="match status" value="1"/>
</dbReference>
<dbReference type="Pfam" id="PF06742">
    <property type="entry name" value="DUF1214"/>
    <property type="match status" value="1"/>
</dbReference>
<organism evidence="5 6">
    <name type="scientific">Microvirga lotononidis</name>
    <dbReference type="NCBI Taxonomy" id="864069"/>
    <lineage>
        <taxon>Bacteria</taxon>
        <taxon>Pseudomonadati</taxon>
        <taxon>Pseudomonadota</taxon>
        <taxon>Alphaproteobacteria</taxon>
        <taxon>Hyphomicrobiales</taxon>
        <taxon>Methylobacteriaceae</taxon>
        <taxon>Microvirga</taxon>
    </lineage>
</organism>
<dbReference type="Gene3D" id="2.30.30.240">
    <property type="entry name" value="PRC-barrel domain"/>
    <property type="match status" value="1"/>
</dbReference>
<dbReference type="HOGENOM" id="CLU_027269_1_1_5"/>
<feature type="domain" description="DUF1254" evidence="4">
    <location>
        <begin position="86"/>
        <end position="216"/>
    </location>
</feature>
<evidence type="ECO:0008006" key="7">
    <source>
        <dbReference type="Google" id="ProtNLM"/>
    </source>
</evidence>
<feature type="domain" description="PRC-barrel" evidence="2">
    <location>
        <begin position="540"/>
        <end position="605"/>
    </location>
</feature>
<dbReference type="SUPFAM" id="SSF160935">
    <property type="entry name" value="VPA0735-like"/>
    <property type="match status" value="1"/>
</dbReference>
<feature type="chain" id="PRO_5003698211" description="DUF1254 domain-containing protein" evidence="1">
    <location>
        <begin position="30"/>
        <end position="660"/>
    </location>
</feature>
<dbReference type="InterPro" id="IPR037050">
    <property type="entry name" value="DUF1254_sf"/>
</dbReference>
<dbReference type="STRING" id="864069.MicloDRAFT_00015770"/>
<dbReference type="InterPro" id="IPR027275">
    <property type="entry name" value="PRC-brl_dom"/>
</dbReference>
<dbReference type="SUPFAM" id="SSF50346">
    <property type="entry name" value="PRC-barrel domain"/>
    <property type="match status" value="1"/>
</dbReference>
<dbReference type="EMBL" id="JH660641">
    <property type="protein sequence ID" value="EIM29106.1"/>
    <property type="molecule type" value="Genomic_DNA"/>
</dbReference>
<feature type="signal peptide" evidence="1">
    <location>
        <begin position="1"/>
        <end position="29"/>
    </location>
</feature>
<dbReference type="Gene3D" id="2.60.40.1610">
    <property type="entry name" value="Domain of unknown function DUF1254"/>
    <property type="match status" value="1"/>
</dbReference>
<dbReference type="Pfam" id="PF05239">
    <property type="entry name" value="PRC"/>
    <property type="match status" value="1"/>
</dbReference>
<dbReference type="eggNOG" id="COG3861">
    <property type="taxonomic scope" value="Bacteria"/>
</dbReference>
<evidence type="ECO:0000259" key="4">
    <source>
        <dbReference type="Pfam" id="PF06863"/>
    </source>
</evidence>
<dbReference type="InterPro" id="IPR011033">
    <property type="entry name" value="PRC_barrel-like_sf"/>
</dbReference>
<name>I4YYR4_9HYPH</name>
<dbReference type="Pfam" id="PF06863">
    <property type="entry name" value="DUF1254"/>
    <property type="match status" value="1"/>
</dbReference>
<dbReference type="InterPro" id="IPR010621">
    <property type="entry name" value="DUF1214"/>
</dbReference>
<evidence type="ECO:0000256" key="1">
    <source>
        <dbReference type="SAM" id="SignalP"/>
    </source>
</evidence>
<dbReference type="eggNOG" id="COG5361">
    <property type="taxonomic scope" value="Bacteria"/>
</dbReference>
<dbReference type="PANTHER" id="PTHR36509:SF2">
    <property type="entry name" value="BLL3101 PROTEIN"/>
    <property type="match status" value="1"/>
</dbReference>
<evidence type="ECO:0000259" key="3">
    <source>
        <dbReference type="Pfam" id="PF06742"/>
    </source>
</evidence>
<dbReference type="Proteomes" id="UP000003947">
    <property type="component" value="Unassembled WGS sequence"/>
</dbReference>
<dbReference type="InterPro" id="IPR010679">
    <property type="entry name" value="DUF1254"/>
</dbReference>
<proteinExistence type="predicted"/>
<protein>
    <recommendedName>
        <fullName evidence="7">DUF1254 domain-containing protein</fullName>
    </recommendedName>
</protein>
<dbReference type="InterPro" id="IPR037049">
    <property type="entry name" value="DUF1214_C_sf"/>
</dbReference>
<feature type="domain" description="DUF1214" evidence="3">
    <location>
        <begin position="357"/>
        <end position="465"/>
    </location>
</feature>
<gene>
    <name evidence="5" type="ORF">MicloDRAFT_00015770</name>
</gene>
<evidence type="ECO:0000313" key="6">
    <source>
        <dbReference type="Proteomes" id="UP000003947"/>
    </source>
</evidence>